<reference evidence="9 10" key="1">
    <citation type="journal article" date="2011" name="Syst. Appl. Microbiol.">
        <title>Defluviimonas denitrificans gen. nov., sp. nov., and Pararhodobacter aggregans gen. nov., sp. nov., non-phototrophic Rhodobacteraceae from the biofilter of a marine aquaculture.</title>
        <authorList>
            <person name="Foesel B.U."/>
            <person name="Drake H.L."/>
            <person name="Schramm A."/>
        </authorList>
    </citation>
    <scope>NUCLEOTIDE SEQUENCE [LARGE SCALE GENOMIC DNA]</scope>
    <source>
        <strain evidence="9 10">D1-19</strain>
    </source>
</reference>
<comment type="caution">
    <text evidence="9">The sequence shown here is derived from an EMBL/GenBank/DDBJ whole genome shotgun (WGS) entry which is preliminary data.</text>
</comment>
<dbReference type="PANTHER" id="PTHR30118">
    <property type="entry name" value="HTH-TYPE TRANSCRIPTIONAL REGULATOR LEUO-RELATED"/>
    <property type="match status" value="1"/>
</dbReference>
<dbReference type="InterPro" id="IPR036320">
    <property type="entry name" value="Glycosyl_Trfase_fam3_N_dom_sf"/>
</dbReference>
<dbReference type="InterPro" id="IPR017459">
    <property type="entry name" value="Glycosyl_Trfase_fam3_N_dom"/>
</dbReference>
<dbReference type="Gene3D" id="3.40.1030.10">
    <property type="entry name" value="Nucleoside phosphorylase/phosphoribosyltransferase catalytic domain"/>
    <property type="match status" value="1"/>
</dbReference>
<dbReference type="InterPro" id="IPR000847">
    <property type="entry name" value="LysR_HTH_N"/>
</dbReference>
<dbReference type="RefSeq" id="WP_107752387.1">
    <property type="nucleotide sequence ID" value="NZ_QBKF01000007.1"/>
</dbReference>
<keyword evidence="4" id="KW-0805">Transcription regulation</keyword>
<evidence type="ECO:0000256" key="6">
    <source>
        <dbReference type="ARBA" id="ARBA00023163"/>
    </source>
</evidence>
<dbReference type="InterPro" id="IPR035902">
    <property type="entry name" value="Nuc_phospho_transferase"/>
</dbReference>
<evidence type="ECO:0000256" key="5">
    <source>
        <dbReference type="ARBA" id="ARBA00023125"/>
    </source>
</evidence>
<dbReference type="InterPro" id="IPR036388">
    <property type="entry name" value="WH-like_DNA-bd_sf"/>
</dbReference>
<dbReference type="GO" id="GO:0016757">
    <property type="term" value="F:glycosyltransferase activity"/>
    <property type="evidence" value="ECO:0007669"/>
    <property type="project" value="UniProtKB-KW"/>
</dbReference>
<organism evidence="9 10">
    <name type="scientific">Pararhodobacter aggregans</name>
    <dbReference type="NCBI Taxonomy" id="404875"/>
    <lineage>
        <taxon>Bacteria</taxon>
        <taxon>Pseudomonadati</taxon>
        <taxon>Pseudomonadota</taxon>
        <taxon>Alphaproteobacteria</taxon>
        <taxon>Rhodobacterales</taxon>
        <taxon>Paracoccaceae</taxon>
        <taxon>Pararhodobacter</taxon>
    </lineage>
</organism>
<keyword evidence="6" id="KW-0804">Transcription</keyword>
<dbReference type="OrthoDB" id="8455878at2"/>
<evidence type="ECO:0000313" key="9">
    <source>
        <dbReference type="EMBL" id="PVE46815.1"/>
    </source>
</evidence>
<dbReference type="Gene3D" id="1.10.10.10">
    <property type="entry name" value="Winged helix-like DNA-binding domain superfamily/Winged helix DNA-binding domain"/>
    <property type="match status" value="1"/>
</dbReference>
<dbReference type="GO" id="GO:0003677">
    <property type="term" value="F:DNA binding"/>
    <property type="evidence" value="ECO:0007669"/>
    <property type="project" value="UniProtKB-KW"/>
</dbReference>
<name>A0A2T7UQ10_9RHOB</name>
<dbReference type="Pfam" id="PF02885">
    <property type="entry name" value="Glycos_trans_3N"/>
    <property type="match status" value="1"/>
</dbReference>
<evidence type="ECO:0000259" key="8">
    <source>
        <dbReference type="PROSITE" id="PS50931"/>
    </source>
</evidence>
<keyword evidence="5" id="KW-0238">DNA-binding</keyword>
<comment type="similarity">
    <text evidence="1">Belongs to the LysR transcriptional regulatory family.</text>
</comment>
<dbReference type="SUPFAM" id="SSF52418">
    <property type="entry name" value="Nucleoside phosphorylase/phosphoribosyltransferase catalytic domain"/>
    <property type="match status" value="1"/>
</dbReference>
<evidence type="ECO:0000256" key="3">
    <source>
        <dbReference type="ARBA" id="ARBA00022679"/>
    </source>
</evidence>
<proteinExistence type="inferred from homology"/>
<dbReference type="InterPro" id="IPR036390">
    <property type="entry name" value="WH_DNA-bd_sf"/>
</dbReference>
<evidence type="ECO:0000256" key="2">
    <source>
        <dbReference type="ARBA" id="ARBA00022676"/>
    </source>
</evidence>
<keyword evidence="3" id="KW-0808">Transferase</keyword>
<dbReference type="PANTHER" id="PTHR30118:SF15">
    <property type="entry name" value="TRANSCRIPTIONAL REGULATORY PROTEIN"/>
    <property type="match status" value="1"/>
</dbReference>
<evidence type="ECO:0000256" key="1">
    <source>
        <dbReference type="ARBA" id="ARBA00009437"/>
    </source>
</evidence>
<accession>A0A2T7UQ10</accession>
<keyword evidence="10" id="KW-1185">Reference proteome</keyword>
<protein>
    <recommendedName>
        <fullName evidence="8">HTH lysR-type domain-containing protein</fullName>
    </recommendedName>
</protein>
<evidence type="ECO:0000313" key="10">
    <source>
        <dbReference type="Proteomes" id="UP000244810"/>
    </source>
</evidence>
<evidence type="ECO:0000256" key="7">
    <source>
        <dbReference type="SAM" id="MobiDB-lite"/>
    </source>
</evidence>
<dbReference type="Proteomes" id="UP000244810">
    <property type="component" value="Unassembled WGS sequence"/>
</dbReference>
<gene>
    <name evidence="9" type="ORF">DDE23_14110</name>
</gene>
<evidence type="ECO:0000256" key="4">
    <source>
        <dbReference type="ARBA" id="ARBA00023015"/>
    </source>
</evidence>
<dbReference type="GO" id="GO:0003700">
    <property type="term" value="F:DNA-binding transcription factor activity"/>
    <property type="evidence" value="ECO:0007669"/>
    <property type="project" value="InterPro"/>
</dbReference>
<feature type="domain" description="HTH lysR-type" evidence="8">
    <location>
        <begin position="38"/>
        <end position="93"/>
    </location>
</feature>
<dbReference type="Pfam" id="PF00126">
    <property type="entry name" value="HTH_1"/>
    <property type="match status" value="1"/>
</dbReference>
<dbReference type="AlphaFoldDB" id="A0A2T7UQ10"/>
<dbReference type="SUPFAM" id="SSF46785">
    <property type="entry name" value="Winged helix' DNA-binding domain"/>
    <property type="match status" value="1"/>
</dbReference>
<sequence>MTRLDRNLDRSLGQGAPQAAEEEPKSRPDSAAVTLSQLRLLIALDALLRAGSVSGAAAELEMSVPAASRLLAQLRAHYDDPILIREGRRMVPSPLAATLRRRVAALSREARLLLSAQEAAPLPEAPSALLPFPEAPRLPLRVSDPERAEGEPGADTLLLRLDGAGDSDRPRHRLAAHIARLSGGGGPSASLSASQARDAFDIVLRGEADAVQIGALLAGIQQRGIAGPELAGLVAAARALRPGQGWQGNAPGLDWPVYPSPRQRRPAWFLAGAKLLADAGTPILLHGFTPQPGPVAMLLNALQIPQVESLPEALTALNRGRIAYLRIEAVAPQMAALCSLYAVLGMRTVAQIGLRLLDPLRFGLTLGGVPFSGGGGLMTSALTHLRDGHLLSVLSQRDVAQATPHRWMTLALSGPEGETLTHVPPSLTSAPEGLPPGYGPDAMLTALWQGRERDPAITTIIRDSAALGLLALRPDQPFATHQTEAARLWDERA</sequence>
<keyword evidence="2" id="KW-0328">Glycosyltransferase</keyword>
<dbReference type="PROSITE" id="PS50931">
    <property type="entry name" value="HTH_LYSR"/>
    <property type="match status" value="1"/>
</dbReference>
<feature type="region of interest" description="Disordered" evidence="7">
    <location>
        <begin position="1"/>
        <end position="30"/>
    </location>
</feature>
<dbReference type="Gene3D" id="1.20.970.10">
    <property type="entry name" value="Transferase, Pyrimidine Nucleoside Phosphorylase, Chain C"/>
    <property type="match status" value="1"/>
</dbReference>
<dbReference type="EMBL" id="QDDR01000007">
    <property type="protein sequence ID" value="PVE46815.1"/>
    <property type="molecule type" value="Genomic_DNA"/>
</dbReference>
<dbReference type="InterPro" id="IPR050389">
    <property type="entry name" value="LysR-type_TF"/>
</dbReference>
<dbReference type="SUPFAM" id="SSF47648">
    <property type="entry name" value="Nucleoside phosphorylase/phosphoribosyltransferase N-terminal domain"/>
    <property type="match status" value="1"/>
</dbReference>